<evidence type="ECO:0000256" key="1">
    <source>
        <dbReference type="SAM" id="MobiDB-lite"/>
    </source>
</evidence>
<feature type="compositionally biased region" description="Basic residues" evidence="1">
    <location>
        <begin position="1"/>
        <end position="18"/>
    </location>
</feature>
<dbReference type="Proteomes" id="UP001283361">
    <property type="component" value="Unassembled WGS sequence"/>
</dbReference>
<feature type="region of interest" description="Disordered" evidence="1">
    <location>
        <begin position="1"/>
        <end position="49"/>
    </location>
</feature>
<reference evidence="2" key="1">
    <citation type="journal article" date="2023" name="G3 (Bethesda)">
        <title>A reference genome for the long-term kleptoplast-retaining sea slug Elysia crispata morphotype clarki.</title>
        <authorList>
            <person name="Eastman K.E."/>
            <person name="Pendleton A.L."/>
            <person name="Shaikh M.A."/>
            <person name="Suttiyut T."/>
            <person name="Ogas R."/>
            <person name="Tomko P."/>
            <person name="Gavelis G."/>
            <person name="Widhalm J.R."/>
            <person name="Wisecaver J.H."/>
        </authorList>
    </citation>
    <scope>NUCLEOTIDE SEQUENCE</scope>
    <source>
        <strain evidence="2">ECLA1</strain>
    </source>
</reference>
<name>A0AAE0ZID3_9GAST</name>
<gene>
    <name evidence="2" type="ORF">RRG08_051313</name>
</gene>
<dbReference type="AlphaFoldDB" id="A0AAE0ZID3"/>
<evidence type="ECO:0000313" key="2">
    <source>
        <dbReference type="EMBL" id="KAK3769820.1"/>
    </source>
</evidence>
<keyword evidence="3" id="KW-1185">Reference proteome</keyword>
<evidence type="ECO:0000313" key="3">
    <source>
        <dbReference type="Proteomes" id="UP001283361"/>
    </source>
</evidence>
<comment type="caution">
    <text evidence="2">The sequence shown here is derived from an EMBL/GenBank/DDBJ whole genome shotgun (WGS) entry which is preliminary data.</text>
</comment>
<organism evidence="2 3">
    <name type="scientific">Elysia crispata</name>
    <name type="common">lettuce slug</name>
    <dbReference type="NCBI Taxonomy" id="231223"/>
    <lineage>
        <taxon>Eukaryota</taxon>
        <taxon>Metazoa</taxon>
        <taxon>Spiralia</taxon>
        <taxon>Lophotrochozoa</taxon>
        <taxon>Mollusca</taxon>
        <taxon>Gastropoda</taxon>
        <taxon>Heterobranchia</taxon>
        <taxon>Euthyneura</taxon>
        <taxon>Panpulmonata</taxon>
        <taxon>Sacoglossa</taxon>
        <taxon>Placobranchoidea</taxon>
        <taxon>Plakobranchidae</taxon>
        <taxon>Elysia</taxon>
    </lineage>
</organism>
<accession>A0AAE0ZID3</accession>
<protein>
    <submittedName>
        <fullName evidence="2">Uncharacterized protein</fullName>
    </submittedName>
</protein>
<proteinExistence type="predicted"/>
<dbReference type="EMBL" id="JAWDGP010003889">
    <property type="protein sequence ID" value="KAK3769820.1"/>
    <property type="molecule type" value="Genomic_DNA"/>
</dbReference>
<sequence>MQLRQRKDKRQIKKQRNRGKNEIRHPIADRQGTIQIEEMRERGRRNRGVGVTIEPRGADLKCEALSEEERHVGEGKAPDETARGRELYKMRRQEQ</sequence>
<feature type="compositionally biased region" description="Basic and acidic residues" evidence="1">
    <location>
        <begin position="19"/>
        <end position="28"/>
    </location>
</feature>
<feature type="region of interest" description="Disordered" evidence="1">
    <location>
        <begin position="66"/>
        <end position="95"/>
    </location>
</feature>